<evidence type="ECO:0000313" key="2">
    <source>
        <dbReference type="EMBL" id="AWD90636.1"/>
    </source>
</evidence>
<dbReference type="GO" id="GO:0016747">
    <property type="term" value="F:acyltransferase activity, transferring groups other than amino-acyl groups"/>
    <property type="evidence" value="ECO:0007669"/>
    <property type="project" value="InterPro"/>
</dbReference>
<dbReference type="PROSITE" id="PS51186">
    <property type="entry name" value="GNAT"/>
    <property type="match status" value="1"/>
</dbReference>
<sequence length="156" mass="17821">MASIITQCKDQTAFYYALNHARRTNKNGASLTSAEDVTIDIANAFRQYWAARPNTDHKVAQAMFYKDHCKLYLAKDGNKVTGGFIVIDGELRSLFTNVKGIGSWLLFWAIREGAKRLDCFDGYLVEFYKRHGFKETKRVENWAHGGPQVVYMEIQA</sequence>
<dbReference type="InterPro" id="IPR016181">
    <property type="entry name" value="Acyl_CoA_acyltransferase"/>
</dbReference>
<organism evidence="2 3">
    <name type="scientific">Pseudomonas phage Nerthus</name>
    <dbReference type="NCBI Taxonomy" id="2163984"/>
    <lineage>
        <taxon>Viruses</taxon>
        <taxon>Duplodnaviria</taxon>
        <taxon>Heunggongvirae</taxon>
        <taxon>Uroviricota</taxon>
        <taxon>Caudoviricetes</taxon>
        <taxon>Autographivirales</taxon>
        <taxon>Autosignataviridae</taxon>
        <taxon>Colwellvirinae</taxon>
        <taxon>Nerthusvirus</taxon>
        <taxon>Nerthusvirus nerthus</taxon>
        <taxon>Uliginvirus nerthus</taxon>
    </lineage>
</organism>
<dbReference type="Proteomes" id="UP000247194">
    <property type="component" value="Segment"/>
</dbReference>
<reference evidence="2 3" key="1">
    <citation type="submission" date="2018-03" db="EMBL/GenBank/DDBJ databases">
        <title>Phage therapy in agriculture - a green tech approach to combat plant pathogenic bacteria.</title>
        <authorList>
            <person name="Carstens A.B."/>
            <person name="Djurhuus A.M."/>
            <person name="Hansen L.H."/>
        </authorList>
    </citation>
    <scope>NUCLEOTIDE SEQUENCE [LARGE SCALE GENOMIC DNA]</scope>
</reference>
<dbReference type="Gene3D" id="3.40.630.30">
    <property type="match status" value="1"/>
</dbReference>
<dbReference type="EMBL" id="MH113813">
    <property type="protein sequence ID" value="AWD90636.1"/>
    <property type="molecule type" value="Genomic_DNA"/>
</dbReference>
<dbReference type="InterPro" id="IPR000182">
    <property type="entry name" value="GNAT_dom"/>
</dbReference>
<name>A0A2S1GMM9_9CAUD</name>
<evidence type="ECO:0000259" key="1">
    <source>
        <dbReference type="PROSITE" id="PS51186"/>
    </source>
</evidence>
<keyword evidence="3" id="KW-1185">Reference proteome</keyword>
<protein>
    <submittedName>
        <fullName evidence="2">GNAT family N-acetyltransferase</fullName>
    </submittedName>
</protein>
<dbReference type="SUPFAM" id="SSF55729">
    <property type="entry name" value="Acyl-CoA N-acyltransferases (Nat)"/>
    <property type="match status" value="1"/>
</dbReference>
<dbReference type="KEGG" id="vg:54991054"/>
<accession>A0A2S1GMM9</accession>
<feature type="domain" description="N-acetyltransferase" evidence="1">
    <location>
        <begin position="32"/>
        <end position="156"/>
    </location>
</feature>
<dbReference type="RefSeq" id="YP_009800554.1">
    <property type="nucleotide sequence ID" value="NC_047955.1"/>
</dbReference>
<keyword evidence="2" id="KW-0808">Transferase</keyword>
<evidence type="ECO:0000313" key="3">
    <source>
        <dbReference type="Proteomes" id="UP000247194"/>
    </source>
</evidence>
<dbReference type="GeneID" id="54991054"/>
<proteinExistence type="predicted"/>